<dbReference type="OrthoDB" id="5639128at2"/>
<reference evidence="1 2" key="1">
    <citation type="submission" date="2015-11" db="EMBL/GenBank/DDBJ databases">
        <title>Genomic analysis of 38 Legionella species identifies large and diverse effector repertoires.</title>
        <authorList>
            <person name="Burstein D."/>
            <person name="Amaro F."/>
            <person name="Zusman T."/>
            <person name="Lifshitz Z."/>
            <person name="Cohen O."/>
            <person name="Gilbert J.A."/>
            <person name="Pupko T."/>
            <person name="Shuman H.A."/>
            <person name="Segal G."/>
        </authorList>
    </citation>
    <scope>NUCLEOTIDE SEQUENCE [LARGE SCALE GENOMIC DNA]</scope>
    <source>
        <strain evidence="1 2">ATCC 700990</strain>
    </source>
</reference>
<proteinExistence type="predicted"/>
<dbReference type="Proteomes" id="UP000054736">
    <property type="component" value="Unassembled WGS sequence"/>
</dbReference>
<evidence type="ECO:0000313" key="2">
    <source>
        <dbReference type="Proteomes" id="UP000054736"/>
    </source>
</evidence>
<comment type="caution">
    <text evidence="1">The sequence shown here is derived from an EMBL/GenBank/DDBJ whole genome shotgun (WGS) entry which is preliminary data.</text>
</comment>
<accession>A0A0W0SXR8</accession>
<sequence length="60" mass="6778">MIRVKKGDYIGYSDSGIDEAIENALRQAGEHAYFEVIETRGSQIGENKRHYQATITAFLD</sequence>
<dbReference type="STRING" id="1212489.Ldro_1679"/>
<evidence type="ECO:0000313" key="1">
    <source>
        <dbReference type="EMBL" id="KTC88060.1"/>
    </source>
</evidence>
<protein>
    <submittedName>
        <fullName evidence="1">Uncharacterized protein</fullName>
    </submittedName>
</protein>
<dbReference type="Pfam" id="PF07311">
    <property type="entry name" value="Dodecin"/>
    <property type="match status" value="1"/>
</dbReference>
<organism evidence="1 2">
    <name type="scientific">Legionella drozanskii LLAP-1</name>
    <dbReference type="NCBI Taxonomy" id="1212489"/>
    <lineage>
        <taxon>Bacteria</taxon>
        <taxon>Pseudomonadati</taxon>
        <taxon>Pseudomonadota</taxon>
        <taxon>Gammaproteobacteria</taxon>
        <taxon>Legionellales</taxon>
        <taxon>Legionellaceae</taxon>
        <taxon>Legionella</taxon>
    </lineage>
</organism>
<keyword evidence="2" id="KW-1185">Reference proteome</keyword>
<dbReference type="SUPFAM" id="SSF89807">
    <property type="entry name" value="Dodecin-like"/>
    <property type="match status" value="1"/>
</dbReference>
<dbReference type="InterPro" id="IPR009923">
    <property type="entry name" value="Dodecin"/>
</dbReference>
<dbReference type="InterPro" id="IPR036694">
    <property type="entry name" value="Dodecin-like_sf"/>
</dbReference>
<dbReference type="PATRIC" id="fig|1212489.4.peg.1773"/>
<dbReference type="AlphaFoldDB" id="A0A0W0SXR8"/>
<dbReference type="Gene3D" id="3.30.1660.10">
    <property type="entry name" value="Flavin-binding protein dodecin"/>
    <property type="match status" value="1"/>
</dbReference>
<dbReference type="EMBL" id="LNXY01000020">
    <property type="protein sequence ID" value="KTC88060.1"/>
    <property type="molecule type" value="Genomic_DNA"/>
</dbReference>
<name>A0A0W0SXR8_9GAMM</name>
<dbReference type="InterPro" id="IPR025543">
    <property type="entry name" value="Dodecin-like"/>
</dbReference>
<dbReference type="RefSeq" id="WP_131764249.1">
    <property type="nucleotide sequence ID" value="NZ_CAAAIU010000002.1"/>
</dbReference>
<gene>
    <name evidence="1" type="ORF">Ldro_1679</name>
</gene>